<dbReference type="RefSeq" id="WP_344655964.1">
    <property type="nucleotide sequence ID" value="NZ_BAAAQM010000005.1"/>
</dbReference>
<reference evidence="2" key="1">
    <citation type="journal article" date="2019" name="Int. J. Syst. Evol. Microbiol.">
        <title>The Global Catalogue of Microorganisms (GCM) 10K type strain sequencing project: providing services to taxonomists for standard genome sequencing and annotation.</title>
        <authorList>
            <consortium name="The Broad Institute Genomics Platform"/>
            <consortium name="The Broad Institute Genome Sequencing Center for Infectious Disease"/>
            <person name="Wu L."/>
            <person name="Ma J."/>
        </authorList>
    </citation>
    <scope>NUCLEOTIDE SEQUENCE [LARGE SCALE GENOMIC DNA]</scope>
    <source>
        <strain evidence="2">JCM 16013</strain>
    </source>
</reference>
<comment type="caution">
    <text evidence="1">The sequence shown here is derived from an EMBL/GenBank/DDBJ whole genome shotgun (WGS) entry which is preliminary data.</text>
</comment>
<accession>A0ABP5C8D4</accession>
<proteinExistence type="predicted"/>
<evidence type="ECO:0000313" key="2">
    <source>
        <dbReference type="Proteomes" id="UP001499854"/>
    </source>
</evidence>
<name>A0ABP5C8D4_9ACTN</name>
<protein>
    <submittedName>
        <fullName evidence="1">Uncharacterized protein</fullName>
    </submittedName>
</protein>
<keyword evidence="2" id="KW-1185">Reference proteome</keyword>
<sequence>MRFDEVPKPVAIAARPHDGRGYPVLAITPWENGEPRFAITGTARILICAAERLCSICGTPMAPGSPVWRVVAGEEADAMAAARAAGTAYENAAATVEPPGHRACMLYAAVVCPWLARPNARRSNDAAAPGFEIARGEQRGYGGAVVSFDEYEAAVGEFVMFRFRGLREFRPHQLGAEHLDTLLAAVDEQDAEAGTPAIPECPPYLLTDESAAEARYAQHLRALRGI</sequence>
<organism evidence="1 2">
    <name type="scientific">Catenulispora subtropica</name>
    <dbReference type="NCBI Taxonomy" id="450798"/>
    <lineage>
        <taxon>Bacteria</taxon>
        <taxon>Bacillati</taxon>
        <taxon>Actinomycetota</taxon>
        <taxon>Actinomycetes</taxon>
        <taxon>Catenulisporales</taxon>
        <taxon>Catenulisporaceae</taxon>
        <taxon>Catenulispora</taxon>
    </lineage>
</organism>
<dbReference type="Proteomes" id="UP001499854">
    <property type="component" value="Unassembled WGS sequence"/>
</dbReference>
<evidence type="ECO:0000313" key="1">
    <source>
        <dbReference type="EMBL" id="GAA1957993.1"/>
    </source>
</evidence>
<dbReference type="EMBL" id="BAAAQM010000005">
    <property type="protein sequence ID" value="GAA1957993.1"/>
    <property type="molecule type" value="Genomic_DNA"/>
</dbReference>
<gene>
    <name evidence="1" type="ORF">GCM10009838_12550</name>
</gene>